<keyword evidence="5 8" id="KW-1133">Transmembrane helix</keyword>
<evidence type="ECO:0000313" key="10">
    <source>
        <dbReference type="EMBL" id="MDT0641806.1"/>
    </source>
</evidence>
<dbReference type="SUPFAM" id="SSF81452">
    <property type="entry name" value="Cytochrome c oxidase subunit III-like"/>
    <property type="match status" value="1"/>
</dbReference>
<evidence type="ECO:0000313" key="11">
    <source>
        <dbReference type="Proteomes" id="UP001262889"/>
    </source>
</evidence>
<protein>
    <submittedName>
        <fullName evidence="10">Heme-copper oxidase subunit III</fullName>
    </submittedName>
</protein>
<dbReference type="Pfam" id="PF00510">
    <property type="entry name" value="COX3"/>
    <property type="match status" value="1"/>
</dbReference>
<dbReference type="InterPro" id="IPR000298">
    <property type="entry name" value="Cyt_c_oxidase-like_su3"/>
</dbReference>
<comment type="subcellular location">
    <subcellularLocation>
        <location evidence="1 7">Cell membrane</location>
        <topology evidence="1 7">Multi-pass membrane protein</topology>
    </subcellularLocation>
</comment>
<organism evidence="10 11">
    <name type="scientific">Autumnicola tepida</name>
    <dbReference type="NCBI Taxonomy" id="3075595"/>
    <lineage>
        <taxon>Bacteria</taxon>
        <taxon>Pseudomonadati</taxon>
        <taxon>Bacteroidota</taxon>
        <taxon>Flavobacteriia</taxon>
        <taxon>Flavobacteriales</taxon>
        <taxon>Flavobacteriaceae</taxon>
        <taxon>Autumnicola</taxon>
    </lineage>
</organism>
<comment type="similarity">
    <text evidence="2 7">Belongs to the cytochrome c oxidase subunit 3 family.</text>
</comment>
<evidence type="ECO:0000256" key="7">
    <source>
        <dbReference type="RuleBase" id="RU003376"/>
    </source>
</evidence>
<keyword evidence="4 7" id="KW-0812">Transmembrane</keyword>
<dbReference type="PANTHER" id="PTHR11403:SF2">
    <property type="entry name" value="CYTOCHROME BO(3) UBIQUINOL OXIDASE SUBUNIT 3"/>
    <property type="match status" value="1"/>
</dbReference>
<feature type="transmembrane region" description="Helical" evidence="8">
    <location>
        <begin position="49"/>
        <end position="66"/>
    </location>
</feature>
<dbReference type="PROSITE" id="PS50253">
    <property type="entry name" value="COX3"/>
    <property type="match status" value="1"/>
</dbReference>
<dbReference type="CDD" id="cd00386">
    <property type="entry name" value="Heme_Cu_Oxidase_III_like"/>
    <property type="match status" value="1"/>
</dbReference>
<dbReference type="EMBL" id="JAVRHQ010000002">
    <property type="protein sequence ID" value="MDT0641806.1"/>
    <property type="molecule type" value="Genomic_DNA"/>
</dbReference>
<evidence type="ECO:0000259" key="9">
    <source>
        <dbReference type="PROSITE" id="PS50253"/>
    </source>
</evidence>
<evidence type="ECO:0000256" key="5">
    <source>
        <dbReference type="ARBA" id="ARBA00022989"/>
    </source>
</evidence>
<dbReference type="PANTHER" id="PTHR11403">
    <property type="entry name" value="CYTOCHROME C OXIDASE SUBUNIT III"/>
    <property type="match status" value="1"/>
</dbReference>
<reference evidence="10 11" key="1">
    <citation type="submission" date="2023-09" db="EMBL/GenBank/DDBJ databases">
        <authorList>
            <person name="Rey-Velasco X."/>
        </authorList>
    </citation>
    <scope>NUCLEOTIDE SEQUENCE [LARGE SCALE GENOMIC DNA]</scope>
    <source>
        <strain evidence="10 11">F363</strain>
    </source>
</reference>
<evidence type="ECO:0000256" key="2">
    <source>
        <dbReference type="ARBA" id="ARBA00010581"/>
    </source>
</evidence>
<feature type="transmembrane region" description="Helical" evidence="8">
    <location>
        <begin position="78"/>
        <end position="98"/>
    </location>
</feature>
<keyword evidence="3" id="KW-1003">Cell membrane</keyword>
<accession>A0ABU3C637</accession>
<dbReference type="Gene3D" id="1.20.120.80">
    <property type="entry name" value="Cytochrome c oxidase, subunit III, four-helix bundle"/>
    <property type="match status" value="1"/>
</dbReference>
<dbReference type="RefSeq" id="WP_311533514.1">
    <property type="nucleotide sequence ID" value="NZ_JAVRHQ010000002.1"/>
</dbReference>
<keyword evidence="11" id="KW-1185">Reference proteome</keyword>
<feature type="transmembrane region" description="Helical" evidence="8">
    <location>
        <begin position="161"/>
        <end position="179"/>
    </location>
</feature>
<keyword evidence="6 8" id="KW-0472">Membrane</keyword>
<dbReference type="InterPro" id="IPR035973">
    <property type="entry name" value="Cyt_c_oxidase_su3-like_sf"/>
</dbReference>
<dbReference type="Proteomes" id="UP001262889">
    <property type="component" value="Unassembled WGS sequence"/>
</dbReference>
<dbReference type="InterPro" id="IPR024791">
    <property type="entry name" value="Cyt_c/ubiquinol_Oxase_su3"/>
</dbReference>
<name>A0ABU3C637_9FLAO</name>
<feature type="transmembrane region" description="Helical" evidence="8">
    <location>
        <begin position="118"/>
        <end position="141"/>
    </location>
</feature>
<evidence type="ECO:0000256" key="6">
    <source>
        <dbReference type="ARBA" id="ARBA00023136"/>
    </source>
</evidence>
<evidence type="ECO:0000256" key="4">
    <source>
        <dbReference type="ARBA" id="ARBA00022692"/>
    </source>
</evidence>
<sequence>MKDRGRLLMFFLIGSEAFFFIALIIAYVYYRNFTGATDMVAHFLNVKRATILTAGLVLSSFTLIMSKRNLLKGRWKMAKLYMGGTIILAAVFLGGQMMEYIELYHKQVTISKNVFGSSFFTLTGFHGLHVIMGLIAISLLFGFSFGKFKVLTVAGIASVEAYWHFVDIIWLCVYTYVYITPLL</sequence>
<feature type="domain" description="Heme-copper oxidase subunit III family profile" evidence="9">
    <location>
        <begin position="1"/>
        <end position="182"/>
    </location>
</feature>
<evidence type="ECO:0000256" key="8">
    <source>
        <dbReference type="SAM" id="Phobius"/>
    </source>
</evidence>
<proteinExistence type="inferred from homology"/>
<dbReference type="InterPro" id="IPR013833">
    <property type="entry name" value="Cyt_c_oxidase_su3_a-hlx"/>
</dbReference>
<evidence type="ECO:0000256" key="3">
    <source>
        <dbReference type="ARBA" id="ARBA00022475"/>
    </source>
</evidence>
<feature type="transmembrane region" description="Helical" evidence="8">
    <location>
        <begin position="7"/>
        <end position="29"/>
    </location>
</feature>
<evidence type="ECO:0000256" key="1">
    <source>
        <dbReference type="ARBA" id="ARBA00004651"/>
    </source>
</evidence>
<comment type="caution">
    <text evidence="10">The sequence shown here is derived from an EMBL/GenBank/DDBJ whole genome shotgun (WGS) entry which is preliminary data.</text>
</comment>
<gene>
    <name evidence="10" type="ORF">RM553_03075</name>
</gene>